<protein>
    <submittedName>
        <fullName evidence="1">Uncharacterized protein</fullName>
    </submittedName>
</protein>
<dbReference type="RefSeq" id="WP_149816277.1">
    <property type="nucleotide sequence ID" value="NZ_VUOA01000016.1"/>
</dbReference>
<dbReference type="AlphaFoldDB" id="A0A5B2VGB3"/>
<proteinExistence type="predicted"/>
<name>A0A5B2VGB3_9HYPH</name>
<reference evidence="1 2" key="1">
    <citation type="submission" date="2019-09" db="EMBL/GenBank/DDBJ databases">
        <title>Salinarimonas rosea gen. nov., sp. nov., a new member of the a-2 subgroup of the Proteobacteria.</title>
        <authorList>
            <person name="Liu J."/>
        </authorList>
    </citation>
    <scope>NUCLEOTIDE SEQUENCE [LARGE SCALE GENOMIC DNA]</scope>
    <source>
        <strain evidence="1 2">BN140002</strain>
    </source>
</reference>
<organism evidence="1 2">
    <name type="scientific">Salinarimonas soli</name>
    <dbReference type="NCBI Taxonomy" id="1638099"/>
    <lineage>
        <taxon>Bacteria</taxon>
        <taxon>Pseudomonadati</taxon>
        <taxon>Pseudomonadota</taxon>
        <taxon>Alphaproteobacteria</taxon>
        <taxon>Hyphomicrobiales</taxon>
        <taxon>Salinarimonadaceae</taxon>
        <taxon>Salinarimonas</taxon>
    </lineage>
</organism>
<accession>A0A5B2VGB3</accession>
<sequence>MLAYELMISTILGDLGFGAGETARSWARFWICDPADAAASGRAARELTVHLMRDELPIAVVAQVHCRLAALEVRHLVEGGALDTAGLPDWTEASAARLVLLLASLEGERVCADLAAAAAPDRSTDHAVAALSEAARILNRSLGELRALPAAASRTAA</sequence>
<keyword evidence="2" id="KW-1185">Reference proteome</keyword>
<dbReference type="EMBL" id="VUOA01000016">
    <property type="protein sequence ID" value="KAA2237945.1"/>
    <property type="molecule type" value="Genomic_DNA"/>
</dbReference>
<comment type="caution">
    <text evidence="1">The sequence shown here is derived from an EMBL/GenBank/DDBJ whole genome shotgun (WGS) entry which is preliminary data.</text>
</comment>
<gene>
    <name evidence="1" type="ORF">F0L46_06640</name>
</gene>
<evidence type="ECO:0000313" key="1">
    <source>
        <dbReference type="EMBL" id="KAA2237945.1"/>
    </source>
</evidence>
<evidence type="ECO:0000313" key="2">
    <source>
        <dbReference type="Proteomes" id="UP000323142"/>
    </source>
</evidence>
<dbReference type="Proteomes" id="UP000323142">
    <property type="component" value="Unassembled WGS sequence"/>
</dbReference>
<reference evidence="1 2" key="2">
    <citation type="submission" date="2019-09" db="EMBL/GenBank/DDBJ databases">
        <authorList>
            <person name="Jin C."/>
        </authorList>
    </citation>
    <scope>NUCLEOTIDE SEQUENCE [LARGE SCALE GENOMIC DNA]</scope>
    <source>
        <strain evidence="1 2">BN140002</strain>
    </source>
</reference>